<keyword evidence="3" id="KW-1185">Reference proteome</keyword>
<evidence type="ECO:0000259" key="1">
    <source>
        <dbReference type="Pfam" id="PF14529"/>
    </source>
</evidence>
<organism evidence="2 3">
    <name type="scientific">Periplaneta americana</name>
    <name type="common">American cockroach</name>
    <name type="synonym">Blatta americana</name>
    <dbReference type="NCBI Taxonomy" id="6978"/>
    <lineage>
        <taxon>Eukaryota</taxon>
        <taxon>Metazoa</taxon>
        <taxon>Ecdysozoa</taxon>
        <taxon>Arthropoda</taxon>
        <taxon>Hexapoda</taxon>
        <taxon>Insecta</taxon>
        <taxon>Pterygota</taxon>
        <taxon>Neoptera</taxon>
        <taxon>Polyneoptera</taxon>
        <taxon>Dictyoptera</taxon>
        <taxon>Blattodea</taxon>
        <taxon>Blattoidea</taxon>
        <taxon>Blattidae</taxon>
        <taxon>Blattinae</taxon>
        <taxon>Periplaneta</taxon>
    </lineage>
</organism>
<protein>
    <recommendedName>
        <fullName evidence="1">Endonuclease/exonuclease/phosphatase domain-containing protein</fullName>
    </recommendedName>
</protein>
<dbReference type="Gene3D" id="3.60.10.10">
    <property type="entry name" value="Endonuclease/exonuclease/phosphatase"/>
    <property type="match status" value="2"/>
</dbReference>
<dbReference type="Pfam" id="PF14529">
    <property type="entry name" value="Exo_endo_phos_2"/>
    <property type="match status" value="2"/>
</dbReference>
<dbReference type="EMBL" id="JAJSOF020000043">
    <property type="protein sequence ID" value="KAJ4425436.1"/>
    <property type="molecule type" value="Genomic_DNA"/>
</dbReference>
<accession>A0ABQ8RUV5</accession>
<comment type="caution">
    <text evidence="2">The sequence shown here is derived from an EMBL/GenBank/DDBJ whole genome shotgun (WGS) entry which is preliminary data.</text>
</comment>
<dbReference type="InterPro" id="IPR036691">
    <property type="entry name" value="Endo/exonu/phosph_ase_sf"/>
</dbReference>
<gene>
    <name evidence="2" type="ORF">ANN_28051</name>
</gene>
<dbReference type="SUPFAM" id="SSF53098">
    <property type="entry name" value="Ribonuclease H-like"/>
    <property type="match status" value="1"/>
</dbReference>
<proteinExistence type="predicted"/>
<name>A0ABQ8RUV5_PERAM</name>
<reference evidence="2 3" key="1">
    <citation type="journal article" date="2022" name="Allergy">
        <title>Genome assembly and annotation of Periplaneta americana reveal a comprehensive cockroach allergen profile.</title>
        <authorList>
            <person name="Wang L."/>
            <person name="Xiong Q."/>
            <person name="Saelim N."/>
            <person name="Wang L."/>
            <person name="Nong W."/>
            <person name="Wan A.T."/>
            <person name="Shi M."/>
            <person name="Liu X."/>
            <person name="Cao Q."/>
            <person name="Hui J.H.L."/>
            <person name="Sookrung N."/>
            <person name="Leung T.F."/>
            <person name="Tungtrongchitr A."/>
            <person name="Tsui S.K.W."/>
        </authorList>
    </citation>
    <scope>NUCLEOTIDE SEQUENCE [LARGE SCALE GENOMIC DNA]</scope>
    <source>
        <strain evidence="2">PWHHKU_190912</strain>
    </source>
</reference>
<dbReference type="PANTHER" id="PTHR33395:SF22">
    <property type="entry name" value="REVERSE TRANSCRIPTASE DOMAIN-CONTAINING PROTEIN"/>
    <property type="match status" value="1"/>
</dbReference>
<dbReference type="Proteomes" id="UP001148838">
    <property type="component" value="Unassembled WGS sequence"/>
</dbReference>
<feature type="domain" description="Endonuclease/exonuclease/phosphatase" evidence="1">
    <location>
        <begin position="1029"/>
        <end position="1123"/>
    </location>
</feature>
<dbReference type="SUPFAM" id="SSF56219">
    <property type="entry name" value="DNase I-like"/>
    <property type="match status" value="2"/>
</dbReference>
<feature type="domain" description="Endonuclease/exonuclease/phosphatase" evidence="1">
    <location>
        <begin position="290"/>
        <end position="403"/>
    </location>
</feature>
<dbReference type="InterPro" id="IPR005135">
    <property type="entry name" value="Endo/exonuclease/phosphatase"/>
</dbReference>
<dbReference type="InterPro" id="IPR012337">
    <property type="entry name" value="RNaseH-like_sf"/>
</dbReference>
<sequence length="1310" mass="151885">MVVYAFGQKVNQDHVKISWESIPTSMDPNSNISEVEKIDFVTTDLPAEIISCQVFPTKSESIENPVSVNSTRPDDLVQRPEMPALNQETSEMAFSQTTTHQKDLYSYRDSDPFLVILTAKEGLISHLYPLKLGKLLFDDQVPNIHVVKPAWKSKFEIHFKTYLDPNKFLMSDFHCKYRCNTFIPSYQIHVKGIIKNVAVDVIEDEIKQYSQCSEKYQIKLVIRFNKKIHNDKREIEWHPPTMLRMDCPEKGGGMLVLISPKISLDSYRKIMNYNYKLQAIEITLEKQGLIIIFVYNAPQNYNTDLFWTSHFPHDPTKQYIICGDFNLGFLPSYLNTNPGRFPFLASIYKNEMSIINSTCPTRLGSCHQQNSALDLTMVSRKLIPRTNWRTHTDTLGSDHFPIIFTINVQEEYVICPNGSTQKKNVDWTRAAVDLQEKLLDSASLENFHRTIYHYLEEKYPSTEKRKQALKIKPLWWNSNIQKEIALRRHYLNTFWRQPSLVTFIAKQYAKVRRLIVKYKRSVWRAYTTQINAHSSATDIWKAIKWFTGYKVRHSSPISLTTDLQYAFLKLVAPDDTAKGYSYPNNGISSELLHPIKNQEISKIITAHRSKSVPGPDSITYTSLAAFPNPVLQHLAQLFTSLLCHPRIPASWHDFYVIPIQNPNTVGDLATHYRPIALGNVLRKVFEKILASRISFHLERYGLRPQNQYGFRKGYNTTWNVMTIMKEEDVTSRLHQSNINMVIKELGLEVNPKKSQHSIFASVKPRMDECQYIKIVEHTLPALLEYSRSALQAIIDTTVHISQSMALVHCKQVILELQTSNNDIQLVWILSHSGIPGNEYVDQLAKSAAKVMPKINEPLTLQDYRIQYVQIDQVVYLVDCFRLNTEHDIMGKHLNCLHILPSASCILCHQQEDMDRQHLAKCPALKSSKEVDRYWEARARMFFVYIRENILFGGHHEVVVYLFPIHCRYNIIWNDRTTIGGGILCAIQNTLVIKEWDDIRLPPSLKGIRIQVSQFTIVGIYSSGPAHSYREWEQILEPRTTNMIICGDFNIPHFDDGRDWHLHRNPLIQVSNRHKWRLANHHLPTRMGTHRQQDTSPDLILISDNLYPDVLTTRHLDTMGSDHYHFSLHVNMTPLDTTNIVKYRRCGEPKKDVEKFVQAKMQQHTGEFTYQDIEEIAVEYNNVFHPLTQINSRPNKKPPWWNATCSKSIAEQRLALSWFCIQCTYENFLTARKVEAQTRRTLKKVKRASWKKYCLSITQNTTSQQVWKKIAWNKNSNKTQFLPPAYGNISLQHQFLQNLTQDSVNLAPPIG</sequence>
<dbReference type="Gene3D" id="3.30.420.10">
    <property type="entry name" value="Ribonuclease H-like superfamily/Ribonuclease H"/>
    <property type="match status" value="1"/>
</dbReference>
<evidence type="ECO:0000313" key="2">
    <source>
        <dbReference type="EMBL" id="KAJ4425436.1"/>
    </source>
</evidence>
<dbReference type="PANTHER" id="PTHR33395">
    <property type="entry name" value="TRANSCRIPTASE, PUTATIVE-RELATED-RELATED"/>
    <property type="match status" value="1"/>
</dbReference>
<dbReference type="InterPro" id="IPR036397">
    <property type="entry name" value="RNaseH_sf"/>
</dbReference>
<evidence type="ECO:0000313" key="3">
    <source>
        <dbReference type="Proteomes" id="UP001148838"/>
    </source>
</evidence>